<gene>
    <name evidence="3" type="ORF">ACFFTL_07140</name>
</gene>
<reference evidence="3 4" key="1">
    <citation type="submission" date="2024-09" db="EMBL/GenBank/DDBJ databases">
        <authorList>
            <person name="Sun Q."/>
            <person name="Mori K."/>
        </authorList>
    </citation>
    <scope>NUCLEOTIDE SEQUENCE [LARGE SCALE GENOMIC DNA]</scope>
    <source>
        <strain evidence="3 4">JCM 3331</strain>
    </source>
</reference>
<evidence type="ECO:0000313" key="4">
    <source>
        <dbReference type="Proteomes" id="UP001589710"/>
    </source>
</evidence>
<feature type="region of interest" description="Disordered" evidence="1">
    <location>
        <begin position="49"/>
        <end position="74"/>
    </location>
</feature>
<evidence type="ECO:0000313" key="3">
    <source>
        <dbReference type="EMBL" id="MFB9572103.1"/>
    </source>
</evidence>
<keyword evidence="2" id="KW-0812">Transmembrane</keyword>
<keyword evidence="2" id="KW-1133">Transmembrane helix</keyword>
<accession>A0ABV5R2M9</accession>
<sequence>MSPKCSAMYGHLLLFAALLFGIFTMHTVGYPAEHGGREAVVTMDHLRGQEAQGVHPASSTTEPPAKHSSVPPTPMGDGMNPMAVCLAVLGAWGLALLAGRLMARRAAEHLLVAAGALLSRALWSGPPPAMTPPARLSALRI</sequence>
<evidence type="ECO:0000256" key="1">
    <source>
        <dbReference type="SAM" id="MobiDB-lite"/>
    </source>
</evidence>
<feature type="transmembrane region" description="Helical" evidence="2">
    <location>
        <begin position="79"/>
        <end position="99"/>
    </location>
</feature>
<evidence type="ECO:0000256" key="2">
    <source>
        <dbReference type="SAM" id="Phobius"/>
    </source>
</evidence>
<organism evidence="3 4">
    <name type="scientific">Streptomyces yanii</name>
    <dbReference type="NCBI Taxonomy" id="78510"/>
    <lineage>
        <taxon>Bacteria</taxon>
        <taxon>Bacillati</taxon>
        <taxon>Actinomycetota</taxon>
        <taxon>Actinomycetes</taxon>
        <taxon>Kitasatosporales</taxon>
        <taxon>Streptomycetaceae</taxon>
        <taxon>Streptomyces</taxon>
    </lineage>
</organism>
<dbReference type="EMBL" id="JBHMCG010000034">
    <property type="protein sequence ID" value="MFB9572103.1"/>
    <property type="molecule type" value="Genomic_DNA"/>
</dbReference>
<keyword evidence="2" id="KW-0472">Membrane</keyword>
<dbReference type="RefSeq" id="WP_345512856.1">
    <property type="nucleotide sequence ID" value="NZ_BAAAXD010000019.1"/>
</dbReference>
<protein>
    <submittedName>
        <fullName evidence="3">Uncharacterized protein</fullName>
    </submittedName>
</protein>
<proteinExistence type="predicted"/>
<comment type="caution">
    <text evidence="3">The sequence shown here is derived from an EMBL/GenBank/DDBJ whole genome shotgun (WGS) entry which is preliminary data.</text>
</comment>
<dbReference type="Proteomes" id="UP001589710">
    <property type="component" value="Unassembled WGS sequence"/>
</dbReference>
<keyword evidence="4" id="KW-1185">Reference proteome</keyword>
<name>A0ABV5R2M9_9ACTN</name>